<keyword evidence="2" id="KW-1185">Reference proteome</keyword>
<sequence>MPVDHNPSGGQIPRTSPIIKRDFSIQPSIPFSIASQPASPAPRNQENDITSPGGDVSTPIGKYRFPYPLGISTVHESTFSDPAPRFAEQFTPLARKPRKQHGPRNADSQATFPTAGQSKAGWFDVDEGDLYRGAEKHPGLLDGFSKRPDGADVGKAGDTASVKTTSSSSSSSSGLEIGRRVTQAIDRVGDALHFRRGSASSTNTKTDTLTTITTRDSSSTSTSSDTDTSSSSSSSDDDGATSSGVFRRKRHRRRSVRSKTISRRSASPDAFSAGAGRRRPIVARREFTLMLPTPVGEDDISVAPIPHPQPSTARVRIALPPNPSQYNGNYSGPIGLSPLEQPNHDWHGRLITTPALRTVMDKIRDERKKSGYEAAFQAETEKREARERRKRKRRSHHHQNRHQSNEPRFEVDDRRSGGESRHRERTHRDDSSDQRARRRPPKNRLEQLRQAQDSQKVRFEDHSHNSTGRDILHGDTGELATRSLRPDLRSAISEIIRPKSASDLLGLKDNIASSSSTSIKSLGTSAVPRPVPKRSLPFKLPPKPIHRSLTTNGAQGGSGFAKPFQPFQPIASTLEVKKGCWWLDVSCPTWQDLRDLGELLHLHPLTLEDVLQQDPREKIDVFENLGYHFIVFRAIDETYFKYTAPEAVSRSGFAGGRGSRKGKLEIVEDRPGKEGLEGVGVGGLNVYIVVFADGIVSFHNGDISKHTERVREKILTLQRDSASPEWIAHGLLDSIVDAFFPLISHIDDEVDEIDTLVIDPSNVVIKEKAKAEHLPLEALDMACDKTEIFELQEMVQMNEKLALPKPKKKKKKRRPLSKRIRRGWKHMRRAMVARHIRWQIWFNQSTVGEAMNFAFQYLRKASGMRRAHRANQSAAFQPVFDRTSLLQRMTEMRRLVTGLTRLLGAKHQVIKRLRKRAAIQGGEVGVYISDVQAYMAHLNVTFAIARSGTSDLILALSVVGIGILPLQFLTGV</sequence>
<protein>
    <submittedName>
        <fullName evidence="1">Uncharacterized protein</fullName>
    </submittedName>
</protein>
<accession>A0ACC2XGD8</accession>
<name>A0ACC2XGD8_9TREE</name>
<reference evidence="1" key="1">
    <citation type="submission" date="2023-04" db="EMBL/GenBank/DDBJ databases">
        <title>Draft Genome sequencing of Naganishia species isolated from polar environments using Oxford Nanopore Technology.</title>
        <authorList>
            <person name="Leo P."/>
            <person name="Venkateswaran K."/>
        </authorList>
    </citation>
    <scope>NUCLEOTIDE SEQUENCE</scope>
    <source>
        <strain evidence="1">MNA-CCFEE 5425</strain>
    </source>
</reference>
<comment type="caution">
    <text evidence="1">The sequence shown here is derived from an EMBL/GenBank/DDBJ whole genome shotgun (WGS) entry which is preliminary data.</text>
</comment>
<proteinExistence type="predicted"/>
<evidence type="ECO:0000313" key="2">
    <source>
        <dbReference type="Proteomes" id="UP001243375"/>
    </source>
</evidence>
<dbReference type="EMBL" id="JASBWU010000003">
    <property type="protein sequence ID" value="KAJ9123099.1"/>
    <property type="molecule type" value="Genomic_DNA"/>
</dbReference>
<evidence type="ECO:0000313" key="1">
    <source>
        <dbReference type="EMBL" id="KAJ9123099.1"/>
    </source>
</evidence>
<organism evidence="1 2">
    <name type="scientific">Naganishia vaughanmartiniae</name>
    <dbReference type="NCBI Taxonomy" id="1424756"/>
    <lineage>
        <taxon>Eukaryota</taxon>
        <taxon>Fungi</taxon>
        <taxon>Dikarya</taxon>
        <taxon>Basidiomycota</taxon>
        <taxon>Agaricomycotina</taxon>
        <taxon>Tremellomycetes</taxon>
        <taxon>Filobasidiales</taxon>
        <taxon>Filobasidiaceae</taxon>
        <taxon>Naganishia</taxon>
    </lineage>
</organism>
<dbReference type="Proteomes" id="UP001243375">
    <property type="component" value="Unassembled WGS sequence"/>
</dbReference>
<gene>
    <name evidence="1" type="ORF">QFC22_001289</name>
</gene>